<dbReference type="SUPFAM" id="SSF47336">
    <property type="entry name" value="ACP-like"/>
    <property type="match status" value="1"/>
</dbReference>
<dbReference type="PROSITE" id="PS50075">
    <property type="entry name" value="CARRIER"/>
    <property type="match status" value="1"/>
</dbReference>
<feature type="domain" description="Carrier" evidence="7">
    <location>
        <begin position="1658"/>
        <end position="1735"/>
    </location>
</feature>
<keyword evidence="11" id="KW-1185">Reference proteome</keyword>
<keyword evidence="2" id="KW-0597">Phosphoprotein</keyword>
<dbReference type="InterPro" id="IPR032088">
    <property type="entry name" value="SAT"/>
</dbReference>
<dbReference type="Gene3D" id="3.30.70.3290">
    <property type="match status" value="1"/>
</dbReference>
<dbReference type="GO" id="GO:0030639">
    <property type="term" value="P:polyketide biosynthetic process"/>
    <property type="evidence" value="ECO:0007669"/>
    <property type="project" value="UniProtKB-ARBA"/>
</dbReference>
<dbReference type="GO" id="GO:0004312">
    <property type="term" value="F:fatty acid synthase activity"/>
    <property type="evidence" value="ECO:0007669"/>
    <property type="project" value="TreeGrafter"/>
</dbReference>
<comment type="caution">
    <text evidence="10">The sequence shown here is derived from an EMBL/GenBank/DDBJ whole genome shotgun (WGS) entry which is preliminary data.</text>
</comment>
<dbReference type="InterPro" id="IPR014030">
    <property type="entry name" value="Ketoacyl_synth_N"/>
</dbReference>
<dbReference type="PROSITE" id="PS00012">
    <property type="entry name" value="PHOSPHOPANTETHEINE"/>
    <property type="match status" value="1"/>
</dbReference>
<feature type="active site" description="Proton donor; for dehydratase activity" evidence="5">
    <location>
        <position position="1519"/>
    </location>
</feature>
<evidence type="ECO:0000313" key="10">
    <source>
        <dbReference type="EMBL" id="KAJ5175050.1"/>
    </source>
</evidence>
<dbReference type="InterPro" id="IPR036736">
    <property type="entry name" value="ACP-like_sf"/>
</dbReference>
<dbReference type="InterPro" id="IPR029058">
    <property type="entry name" value="AB_hydrolase_fold"/>
</dbReference>
<dbReference type="SMART" id="SM00823">
    <property type="entry name" value="PKS_PP"/>
    <property type="match status" value="1"/>
</dbReference>
<dbReference type="GO" id="GO:0006633">
    <property type="term" value="P:fatty acid biosynthetic process"/>
    <property type="evidence" value="ECO:0007669"/>
    <property type="project" value="InterPro"/>
</dbReference>
<feature type="compositionally biased region" description="Low complexity" evidence="6">
    <location>
        <begin position="1747"/>
        <end position="1757"/>
    </location>
</feature>
<evidence type="ECO:0000256" key="3">
    <source>
        <dbReference type="ARBA" id="ARBA00022603"/>
    </source>
</evidence>
<dbReference type="InterPro" id="IPR016036">
    <property type="entry name" value="Malonyl_transacylase_ACP-bd"/>
</dbReference>
<dbReference type="GO" id="GO:0032259">
    <property type="term" value="P:methylation"/>
    <property type="evidence" value="ECO:0007669"/>
    <property type="project" value="UniProtKB-KW"/>
</dbReference>
<keyword evidence="1" id="KW-0596">Phosphopantetheine</keyword>
<evidence type="ECO:0000256" key="6">
    <source>
        <dbReference type="SAM" id="MobiDB-lite"/>
    </source>
</evidence>
<evidence type="ECO:0000256" key="4">
    <source>
        <dbReference type="ARBA" id="ARBA00022679"/>
    </source>
</evidence>
<dbReference type="Gene3D" id="3.40.366.10">
    <property type="entry name" value="Malonyl-Coenzyme A Acyl Carrier Protein, domain 2"/>
    <property type="match status" value="2"/>
</dbReference>
<dbReference type="NCBIfam" id="TIGR04532">
    <property type="entry name" value="PT_fungal_PKS"/>
    <property type="match status" value="1"/>
</dbReference>
<dbReference type="PROSITE" id="PS52004">
    <property type="entry name" value="KS3_2"/>
    <property type="match status" value="1"/>
</dbReference>
<dbReference type="InterPro" id="IPR001227">
    <property type="entry name" value="Ac_transferase_dom_sf"/>
</dbReference>
<dbReference type="GO" id="GO:0017000">
    <property type="term" value="P:antibiotic biosynthetic process"/>
    <property type="evidence" value="ECO:0007669"/>
    <property type="project" value="UniProtKB-ARBA"/>
</dbReference>
<evidence type="ECO:0000256" key="5">
    <source>
        <dbReference type="PROSITE-ProRule" id="PRU01363"/>
    </source>
</evidence>
<dbReference type="InterPro" id="IPR049900">
    <property type="entry name" value="PKS_mFAS_DH"/>
</dbReference>
<dbReference type="FunFam" id="3.10.129.110:FF:000001">
    <property type="entry name" value="Sterigmatocystin biosynthesis polyketide synthase"/>
    <property type="match status" value="1"/>
</dbReference>
<dbReference type="Pfam" id="PF00698">
    <property type="entry name" value="Acyl_transf_1"/>
    <property type="match status" value="1"/>
</dbReference>
<reference evidence="10" key="2">
    <citation type="journal article" date="2023" name="IMA Fungus">
        <title>Comparative genomic study of the Penicillium genus elucidates a diverse pangenome and 15 lateral gene transfer events.</title>
        <authorList>
            <person name="Petersen C."/>
            <person name="Sorensen T."/>
            <person name="Nielsen M.R."/>
            <person name="Sondergaard T.E."/>
            <person name="Sorensen J.L."/>
            <person name="Fitzpatrick D.A."/>
            <person name="Frisvad J.C."/>
            <person name="Nielsen K.L."/>
        </authorList>
    </citation>
    <scope>NUCLEOTIDE SEQUENCE</scope>
    <source>
        <strain evidence="10">IBT 26290</strain>
    </source>
</reference>
<dbReference type="FunFam" id="1.10.1200.10:FF:000011">
    <property type="entry name" value="Sterigmatocystin biosynthesis polyketide synthase"/>
    <property type="match status" value="1"/>
</dbReference>
<evidence type="ECO:0000259" key="8">
    <source>
        <dbReference type="PROSITE" id="PS52004"/>
    </source>
</evidence>
<dbReference type="InterPro" id="IPR020841">
    <property type="entry name" value="PKS_Beta-ketoAc_synthase_dom"/>
</dbReference>
<dbReference type="SUPFAM" id="SSF53474">
    <property type="entry name" value="alpha/beta-Hydrolases"/>
    <property type="match status" value="1"/>
</dbReference>
<dbReference type="Pfam" id="PF02801">
    <property type="entry name" value="Ketoacyl-synt_C"/>
    <property type="match status" value="1"/>
</dbReference>
<dbReference type="RefSeq" id="XP_056546658.1">
    <property type="nucleotide sequence ID" value="XM_056683052.1"/>
</dbReference>
<organism evidence="10 11">
    <name type="scientific">Penicillium canariense</name>
    <dbReference type="NCBI Taxonomy" id="189055"/>
    <lineage>
        <taxon>Eukaryota</taxon>
        <taxon>Fungi</taxon>
        <taxon>Dikarya</taxon>
        <taxon>Ascomycota</taxon>
        <taxon>Pezizomycotina</taxon>
        <taxon>Eurotiomycetes</taxon>
        <taxon>Eurotiomycetidae</taxon>
        <taxon>Eurotiales</taxon>
        <taxon>Aspergillaceae</taxon>
        <taxon>Penicillium</taxon>
    </lineage>
</organism>
<dbReference type="InterPro" id="IPR042104">
    <property type="entry name" value="PKS_dehydratase_sf"/>
</dbReference>
<keyword evidence="4" id="KW-0808">Transferase</keyword>
<sequence length="2068" mass="226005">MDVLVFGDSTHGEIAAYVHDLVFVRTKSPLVSCFLDSVSCMLRSTISGLPALQRETLPAFSNLTEFIDHYIAKGQRNPVVEATFLCVAQLADYLSFLETEAERPQHNTKIIAVSCGLIAAATASILPHGVSGVEIAVQAVQITLRLALHVDALANRLDPIDQGAIASSWGLQFNELDASEAKSMIENFIEEQMVRTLPRNDRKTWLIFKQGLPELNKPYISSIWPSATTISGSPDILRQLEGWVSSKGLSTSPTRISGPYHAPHLYNESVVGEIINPDTIHGNDSSIFTSQKSLLSLHDGTPYDAKSLADLYEQAVREILGCCQDFSSLRSTLHGELEGSQQEHSILALGPIDEANPLLVELQAQHLGGVQPLLNWKRSLGSRPPSFSSTKKGGIAIVGMSGRFPGAQDLDEFWRVLHDGMDMHREVPSDRFDAQTYYDPSGKGRNKSHTPFGCFVDNAGLFDPRFFNMSPREATQTDPMQRLALMTAYEALEMAGYVPNRTPATQLDRIGTFYGQTSDDWREINEAQDIDTYFITGGVRAFGPGRINYHFGFSGPSFSVDTACSSSTAAIHAACNALWLHDCDTAIAGGMNIMTNPDIFSGLSKGQFLSKVGPCQTFDNDADGYCRGDAVGSLILKRVADAEADHDNILGVILSTATNHSADAISITHPHAGTQEILYRRVLSQAGIEPKDISYVEMHGTGTQAGDDTEMRSVSNIFSPAARPRTSDQKMYVGSVKANIGHGEASSGVTAVIKALLMMRNNLIPPHIGIKREINRGFPDLAARNMYIARGPVPLPRLPSQTRKIFVNNFSAAGGNTAIVMADGVPRQLKGSDPRPVHVVAVSARSLSSLKANMKRLTEYLTYNPNISLPSLSYTTTARRIQHSYRFSSAVSDISTAKADLMRAAEAEIVPVPTAPRIVFTFTGQGAMYPGLGADLFKTCMLYKRSVQEFDFIATSFGFPSIRALVDGTDDRELTSIPPTVLQLAQVSIQMALTRVWKSLGILPDVVIGHSLGEYVALFASGVLSASDTIYLVGSRAQLLETHCLAGSHAMLAVQGKISTWQDSSSSNQFETACVNSPTEMVLSGLSAEIETVQSLIQEQNGRVTRLKVPYAFHSSQVDPILAPFAQVCSKITFRTPKCEILSPLLKRSLTQGDIDSNYLCRHARETVNFHGALQTAISSKIIDEKSVFVEIGPHPICNGFVKAMLGPKVASCSSLQRKTKAWESLAHATSLLNNKGAHINWAEYHRDFEDSQELLELPSYSWSLSNYWIDYTNDWCLTKGAGDNAPVTSNGPPPLSTTSVQRLVKEQFSDSGNTLVAETDISRPDLSLVLSGHLVNTIALCPSSLYGDIGFSIGEYMYQKMYPGSLVDHTPCINVRNMAVPKTLISRNTTEHTIKVVAEADKAKQSIGFTISSQEGDHATFAVEFGEGSDWIEEWKRTGYLVQARIKALRGPEEEDEVHVLRQDMAYKLFSTFVDYSKTFQGMKKVFLKPGTWEATADVVLETPSTDQTFGVPPYWIDSIGHLSGFVLNVQTNEDAKKNVYVSHGWESLRLARPLVAGRTYQTYVRMVENTGTNYVSGDVYCLEDSTVIALFGGVTFMRIPRAVLDQVLPRPKAVSSRPAIDQGNRAVPEHNSSAVPLNDSSLQGAAANFSKSTHLRPSLSIVSQVLTIVAEECGVDQSELADANSFADLGVDSLMQLAISSRIREELELEVSSSLFIDQPTVGALKEFLRNLEPKDSSEDDDNSRSSASESDVNDNSSSATSDFAGTPLSSDDVQIPDRAWQEDKKMHPEDVASKLTVLPLTLPPLLPDRKSTSFLLQGNPKTATTKLFLFPDGGGSAASYARIPDLSSDIVVYGLNSPFMTTPEEFDCGVPGMARYYIAEMQRRQPHGPYNVGGWSAGGVIAYEGAQQLIRAGESVDRLILIDSPCPLTIEPLPLSLHRWFNTLGLLGDGDETKIPVWLLPHFQASINALSTYNARSIDPFKAPCTFVIWCEDGVCKNPTDPRPDPYPYGHAQFLLENKEDLGPQLWEAMVGMANIRLSHIPGNHFTMMRAPFVSLLRDSVVEQG</sequence>
<dbReference type="CDD" id="cd00833">
    <property type="entry name" value="PKS"/>
    <property type="match status" value="1"/>
</dbReference>
<protein>
    <submittedName>
        <fullName evidence="10">Conidial yellow pigment biosynthesis polyketide synthase</fullName>
    </submittedName>
</protein>
<evidence type="ECO:0000259" key="9">
    <source>
        <dbReference type="PROSITE" id="PS52019"/>
    </source>
</evidence>
<dbReference type="PROSITE" id="PS52019">
    <property type="entry name" value="PKS_MFAS_DH"/>
    <property type="match status" value="1"/>
</dbReference>
<dbReference type="InterPro" id="IPR014031">
    <property type="entry name" value="Ketoacyl_synth_C"/>
</dbReference>
<feature type="compositionally biased region" description="Polar residues" evidence="6">
    <location>
        <begin position="1758"/>
        <end position="1775"/>
    </location>
</feature>
<dbReference type="GO" id="GO:0008168">
    <property type="term" value="F:methyltransferase activity"/>
    <property type="evidence" value="ECO:0007669"/>
    <property type="project" value="UniProtKB-KW"/>
</dbReference>
<reference evidence="10" key="1">
    <citation type="submission" date="2022-11" db="EMBL/GenBank/DDBJ databases">
        <authorList>
            <person name="Petersen C."/>
        </authorList>
    </citation>
    <scope>NUCLEOTIDE SEQUENCE</scope>
    <source>
        <strain evidence="10">IBT 26290</strain>
    </source>
</reference>
<dbReference type="Gene3D" id="3.10.129.110">
    <property type="entry name" value="Polyketide synthase dehydratase"/>
    <property type="match status" value="1"/>
</dbReference>
<dbReference type="InterPro" id="IPR009081">
    <property type="entry name" value="PP-bd_ACP"/>
</dbReference>
<accession>A0A9W9ICY5</accession>
<dbReference type="InterPro" id="IPR016039">
    <property type="entry name" value="Thiolase-like"/>
</dbReference>
<proteinExistence type="predicted"/>
<feature type="region of interest" description="N-terminal hotdog fold" evidence="5">
    <location>
        <begin position="1302"/>
        <end position="1438"/>
    </location>
</feature>
<dbReference type="EMBL" id="JAPQKN010000001">
    <property type="protein sequence ID" value="KAJ5175050.1"/>
    <property type="molecule type" value="Genomic_DNA"/>
</dbReference>
<dbReference type="InterPro" id="IPR050091">
    <property type="entry name" value="PKS_NRPS_Biosynth_Enz"/>
</dbReference>
<dbReference type="SUPFAM" id="SSF52151">
    <property type="entry name" value="FabD/lysophospholipase-like"/>
    <property type="match status" value="1"/>
</dbReference>
<dbReference type="Gene3D" id="1.10.1200.10">
    <property type="entry name" value="ACP-like"/>
    <property type="match status" value="1"/>
</dbReference>
<dbReference type="InterPro" id="IPR014043">
    <property type="entry name" value="Acyl_transferase_dom"/>
</dbReference>
<feature type="region of interest" description="C-terminal hotdog fold" evidence="5">
    <location>
        <begin position="1459"/>
        <end position="1607"/>
    </location>
</feature>
<dbReference type="InterPro" id="IPR018201">
    <property type="entry name" value="Ketoacyl_synth_AS"/>
</dbReference>
<feature type="domain" description="Ketosynthase family 3 (KS3)" evidence="8">
    <location>
        <begin position="392"/>
        <end position="823"/>
    </location>
</feature>
<dbReference type="Gene3D" id="3.40.50.1820">
    <property type="entry name" value="alpha/beta hydrolase"/>
    <property type="match status" value="1"/>
</dbReference>
<dbReference type="Pfam" id="PF00550">
    <property type="entry name" value="PP-binding"/>
    <property type="match status" value="1"/>
</dbReference>
<feature type="domain" description="PKS/mFAS DH" evidence="9">
    <location>
        <begin position="1302"/>
        <end position="1607"/>
    </location>
</feature>
<feature type="active site" description="Proton acceptor; for dehydratase activity" evidence="5">
    <location>
        <position position="1334"/>
    </location>
</feature>
<dbReference type="Pfam" id="PF00975">
    <property type="entry name" value="Thioesterase"/>
    <property type="match status" value="1"/>
</dbReference>
<dbReference type="Pfam" id="PF16073">
    <property type="entry name" value="SAT"/>
    <property type="match status" value="1"/>
</dbReference>
<dbReference type="SMART" id="SM00825">
    <property type="entry name" value="PKS_KS"/>
    <property type="match status" value="1"/>
</dbReference>
<dbReference type="InterPro" id="IPR020806">
    <property type="entry name" value="PKS_PP-bd"/>
</dbReference>
<evidence type="ECO:0000256" key="1">
    <source>
        <dbReference type="ARBA" id="ARBA00022450"/>
    </source>
</evidence>
<dbReference type="Pfam" id="PF00109">
    <property type="entry name" value="ketoacyl-synt"/>
    <property type="match status" value="1"/>
</dbReference>
<dbReference type="InterPro" id="IPR006162">
    <property type="entry name" value="Ppantetheine_attach_site"/>
</dbReference>
<evidence type="ECO:0000313" key="11">
    <source>
        <dbReference type="Proteomes" id="UP001149163"/>
    </source>
</evidence>
<dbReference type="GO" id="GO:0004315">
    <property type="term" value="F:3-oxoacyl-[acyl-carrier-protein] synthase activity"/>
    <property type="evidence" value="ECO:0007669"/>
    <property type="project" value="InterPro"/>
</dbReference>
<dbReference type="Proteomes" id="UP001149163">
    <property type="component" value="Unassembled WGS sequence"/>
</dbReference>
<dbReference type="Pfam" id="PF22621">
    <property type="entry name" value="CurL-like_PKS_C"/>
    <property type="match status" value="1"/>
</dbReference>
<dbReference type="PANTHER" id="PTHR43775:SF37">
    <property type="entry name" value="SI:DKEY-61P9.11"/>
    <property type="match status" value="1"/>
</dbReference>
<dbReference type="Gene3D" id="3.40.47.10">
    <property type="match status" value="1"/>
</dbReference>
<dbReference type="InterPro" id="IPR016035">
    <property type="entry name" value="Acyl_Trfase/lysoPLipase"/>
</dbReference>
<evidence type="ECO:0000256" key="2">
    <source>
        <dbReference type="ARBA" id="ARBA00022553"/>
    </source>
</evidence>
<dbReference type="OrthoDB" id="329835at2759"/>
<dbReference type="Pfam" id="PF14765">
    <property type="entry name" value="PS-DH"/>
    <property type="match status" value="1"/>
</dbReference>
<dbReference type="GO" id="GO:0031177">
    <property type="term" value="F:phosphopantetheine binding"/>
    <property type="evidence" value="ECO:0007669"/>
    <property type="project" value="InterPro"/>
</dbReference>
<name>A0A9W9ICY5_9EURO</name>
<dbReference type="InterPro" id="IPR001031">
    <property type="entry name" value="Thioesterase"/>
</dbReference>
<dbReference type="PANTHER" id="PTHR43775">
    <property type="entry name" value="FATTY ACID SYNTHASE"/>
    <property type="match status" value="1"/>
</dbReference>
<keyword evidence="3" id="KW-0489">Methyltransferase</keyword>
<dbReference type="InterPro" id="IPR049551">
    <property type="entry name" value="PKS_DH_C"/>
</dbReference>
<gene>
    <name evidence="10" type="ORF">N7482_000927</name>
</gene>
<dbReference type="PROSITE" id="PS00606">
    <property type="entry name" value="KS3_1"/>
    <property type="match status" value="1"/>
</dbReference>
<dbReference type="SMART" id="SM00827">
    <property type="entry name" value="PKS_AT"/>
    <property type="match status" value="1"/>
</dbReference>
<feature type="region of interest" description="Disordered" evidence="6">
    <location>
        <begin position="1734"/>
        <end position="1776"/>
    </location>
</feature>
<dbReference type="InterPro" id="IPR030918">
    <property type="entry name" value="PT_fungal_PKS"/>
</dbReference>
<dbReference type="SUPFAM" id="SSF55048">
    <property type="entry name" value="Probable ACP-binding domain of malonyl-CoA ACP transacylase"/>
    <property type="match status" value="1"/>
</dbReference>
<dbReference type="GeneID" id="81422228"/>
<evidence type="ECO:0000259" key="7">
    <source>
        <dbReference type="PROSITE" id="PS50075"/>
    </source>
</evidence>
<dbReference type="SUPFAM" id="SSF53901">
    <property type="entry name" value="Thiolase-like"/>
    <property type="match status" value="1"/>
</dbReference>